<protein>
    <recommendedName>
        <fullName evidence="8">7,8-dihydroneopterin aldolase</fullName>
        <ecNumber evidence="8">4.1.2.25</ecNumber>
    </recommendedName>
</protein>
<dbReference type="NCBIfam" id="TIGR00526">
    <property type="entry name" value="folB_dom"/>
    <property type="match status" value="1"/>
</dbReference>
<proteinExistence type="inferred from homology"/>
<dbReference type="OMA" id="VIGIYDW"/>
<dbReference type="NCBIfam" id="TIGR00525">
    <property type="entry name" value="folB"/>
    <property type="match status" value="1"/>
</dbReference>
<dbReference type="Gene3D" id="3.30.1130.10">
    <property type="match status" value="1"/>
</dbReference>
<dbReference type="Proteomes" id="UP000182715">
    <property type="component" value="Unassembled WGS sequence"/>
</dbReference>
<comment type="catalytic activity">
    <reaction evidence="2 8">
        <text>7,8-dihydroneopterin = 6-hydroxymethyl-7,8-dihydropterin + glycolaldehyde</text>
        <dbReference type="Rhea" id="RHEA:10540"/>
        <dbReference type="ChEBI" id="CHEBI:17001"/>
        <dbReference type="ChEBI" id="CHEBI:17071"/>
        <dbReference type="ChEBI" id="CHEBI:44841"/>
        <dbReference type="EC" id="4.1.2.25"/>
    </reaction>
</comment>
<dbReference type="UniPathway" id="UPA00077">
    <property type="reaction ID" value="UER00154"/>
</dbReference>
<evidence type="ECO:0000256" key="8">
    <source>
        <dbReference type="RuleBase" id="RU362079"/>
    </source>
</evidence>
<evidence type="ECO:0000256" key="1">
    <source>
        <dbReference type="ARBA" id="ARBA00000693"/>
    </source>
</evidence>
<evidence type="ECO:0000256" key="4">
    <source>
        <dbReference type="ARBA" id="ARBA00005708"/>
    </source>
</evidence>
<dbReference type="InterPro" id="IPR006157">
    <property type="entry name" value="FolB_dom"/>
</dbReference>
<dbReference type="GO" id="GO:0046656">
    <property type="term" value="P:folic acid biosynthetic process"/>
    <property type="evidence" value="ECO:0007669"/>
    <property type="project" value="UniProtKB-UniRule"/>
</dbReference>
<evidence type="ECO:0000256" key="7">
    <source>
        <dbReference type="ARBA" id="ARBA00023239"/>
    </source>
</evidence>
<keyword evidence="5 8" id="KW-0289">Folate biosynthesis</keyword>
<dbReference type="GO" id="GO:0016853">
    <property type="term" value="F:isomerase activity"/>
    <property type="evidence" value="ECO:0007669"/>
    <property type="project" value="UniProtKB-KW"/>
</dbReference>
<dbReference type="PANTHER" id="PTHR42844">
    <property type="entry name" value="DIHYDRONEOPTERIN ALDOLASE 1-RELATED"/>
    <property type="match status" value="1"/>
</dbReference>
<name>A0A0H5QDY9_NEIMI</name>
<dbReference type="GO" id="GO:0004150">
    <property type="term" value="F:dihydroneopterin aldolase activity"/>
    <property type="evidence" value="ECO:0007669"/>
    <property type="project" value="UniProtKB-UniRule"/>
</dbReference>
<dbReference type="GO" id="GO:0046654">
    <property type="term" value="P:tetrahydrofolate biosynthetic process"/>
    <property type="evidence" value="ECO:0007669"/>
    <property type="project" value="UniProtKB-UniRule"/>
</dbReference>
<evidence type="ECO:0000259" key="9">
    <source>
        <dbReference type="SMART" id="SM00905"/>
    </source>
</evidence>
<dbReference type="SMART" id="SM00905">
    <property type="entry name" value="FolB"/>
    <property type="match status" value="1"/>
</dbReference>
<dbReference type="InterPro" id="IPR043133">
    <property type="entry name" value="GTP-CH-I_C/QueF"/>
</dbReference>
<dbReference type="EMBL" id="CVTF01000122">
    <property type="protein sequence ID" value="CRZ00174.1"/>
    <property type="molecule type" value="Genomic_DNA"/>
</dbReference>
<sequence>MDKIFLHGIKADTLIGVYGWERERLQTLIVDLDIGVPEKAGSDDDIANTVHYAEVCETLRRHLKEQDFLLLEALAEYIADLVLGYFGAVWVRVKIVKPGILEGVREVGVEIERGKRED</sequence>
<comment type="pathway">
    <text evidence="3 8">Cofactor biosynthesis; tetrahydrofolate biosynthesis; 2-amino-4-hydroxy-6-hydroxymethyl-7,8-dihydropteridine diphosphate from 7,8-dihydroneopterin triphosphate: step 3/4.</text>
</comment>
<dbReference type="CDD" id="cd00534">
    <property type="entry name" value="DHNA_DHNTPE"/>
    <property type="match status" value="1"/>
</dbReference>
<evidence type="ECO:0000256" key="2">
    <source>
        <dbReference type="ARBA" id="ARBA00001353"/>
    </source>
</evidence>
<comment type="similarity">
    <text evidence="4 8">Belongs to the DHNA family.</text>
</comment>
<keyword evidence="7 8" id="KW-0456">Lyase</keyword>
<dbReference type="InterPro" id="IPR006156">
    <property type="entry name" value="Dihydroneopterin_aldolase"/>
</dbReference>
<dbReference type="Pfam" id="PF02152">
    <property type="entry name" value="FolB"/>
    <property type="match status" value="1"/>
</dbReference>
<evidence type="ECO:0000313" key="10">
    <source>
        <dbReference type="EMBL" id="CRZ00174.1"/>
    </source>
</evidence>
<dbReference type="FunFam" id="3.30.1130.10:FF:000002">
    <property type="entry name" value="7,8-dihydroneopterin aldolase"/>
    <property type="match status" value="1"/>
</dbReference>
<evidence type="ECO:0000256" key="5">
    <source>
        <dbReference type="ARBA" id="ARBA00022909"/>
    </source>
</evidence>
<dbReference type="PANTHER" id="PTHR42844:SF1">
    <property type="entry name" value="DIHYDRONEOPTERIN ALDOLASE 1-RELATED"/>
    <property type="match status" value="1"/>
</dbReference>
<comment type="function">
    <text evidence="8">Catalyzes the conversion of 7,8-dihydroneopterin to 6-hydroxymethyl-7,8-dihydropterin.</text>
</comment>
<reference evidence="10 11" key="1">
    <citation type="submission" date="2014-11" db="EMBL/GenBank/DDBJ databases">
        <authorList>
            <person name="Diene M.Seydina."/>
        </authorList>
    </citation>
    <scope>NUCLEOTIDE SEQUENCE [LARGE SCALE GENOMIC DNA]</scope>
    <source>
        <strain evidence="10 11">Neisseria meningitidis CHUV</strain>
    </source>
</reference>
<accession>A0A0H5QDY9</accession>
<feature type="domain" description="Dihydroneopterin aldolase/epimerase" evidence="9">
    <location>
        <begin position="4"/>
        <end position="113"/>
    </location>
</feature>
<evidence type="ECO:0000256" key="6">
    <source>
        <dbReference type="ARBA" id="ARBA00023235"/>
    </source>
</evidence>
<organism evidence="10 11">
    <name type="scientific">Neisseria meningitidis serogroup B</name>
    <dbReference type="NCBI Taxonomy" id="491"/>
    <lineage>
        <taxon>Bacteria</taxon>
        <taxon>Pseudomonadati</taxon>
        <taxon>Pseudomonadota</taxon>
        <taxon>Betaproteobacteria</taxon>
        <taxon>Neisseriales</taxon>
        <taxon>Neisseriaceae</taxon>
        <taxon>Neisseria</taxon>
    </lineage>
</organism>
<comment type="catalytic activity">
    <reaction evidence="1">
        <text>7,8-dihydroneopterin = 7,8-dihydromonapterin</text>
        <dbReference type="Rhea" id="RHEA:45328"/>
        <dbReference type="ChEBI" id="CHEBI:17001"/>
        <dbReference type="ChEBI" id="CHEBI:71175"/>
        <dbReference type="EC" id="5.1.99.8"/>
    </reaction>
</comment>
<evidence type="ECO:0000256" key="3">
    <source>
        <dbReference type="ARBA" id="ARBA00005013"/>
    </source>
</evidence>
<dbReference type="SUPFAM" id="SSF55620">
    <property type="entry name" value="Tetrahydrobiopterin biosynthesis enzymes-like"/>
    <property type="match status" value="1"/>
</dbReference>
<dbReference type="AlphaFoldDB" id="A0A0H5QDY9"/>
<dbReference type="EC" id="4.1.2.25" evidence="8"/>
<evidence type="ECO:0000313" key="11">
    <source>
        <dbReference type="Proteomes" id="UP000182715"/>
    </source>
</evidence>
<keyword evidence="6" id="KW-0413">Isomerase</keyword>
<dbReference type="GO" id="GO:0005737">
    <property type="term" value="C:cytoplasm"/>
    <property type="evidence" value="ECO:0007669"/>
    <property type="project" value="TreeGrafter"/>
</dbReference>